<dbReference type="SUPFAM" id="SSF51430">
    <property type="entry name" value="NAD(P)-linked oxidoreductase"/>
    <property type="match status" value="1"/>
</dbReference>
<reference evidence="3 4" key="1">
    <citation type="submission" date="2018-05" db="EMBL/GenBank/DDBJ databases">
        <title>Acuticoccus sediminis sp. nov., isolated from deep-sea sediment of Indian Ocean.</title>
        <authorList>
            <person name="Liu X."/>
            <person name="Lai Q."/>
            <person name="Du Y."/>
            <person name="Sun F."/>
            <person name="Zhang X."/>
            <person name="Wang S."/>
            <person name="Shao Z."/>
        </authorList>
    </citation>
    <scope>NUCLEOTIDE SEQUENCE [LARGE SCALE GENOMIC DNA]</scope>
    <source>
        <strain evidence="3 4">PTG4-2</strain>
    </source>
</reference>
<keyword evidence="4" id="KW-1185">Reference proteome</keyword>
<comment type="caution">
    <text evidence="3">The sequence shown here is derived from an EMBL/GenBank/DDBJ whole genome shotgun (WGS) entry which is preliminary data.</text>
</comment>
<feature type="domain" description="NADP-dependent oxidoreductase" evidence="2">
    <location>
        <begin position="16"/>
        <end position="342"/>
    </location>
</feature>
<keyword evidence="1" id="KW-0560">Oxidoreductase</keyword>
<dbReference type="Gene3D" id="3.20.20.100">
    <property type="entry name" value="NADP-dependent oxidoreductase domain"/>
    <property type="match status" value="1"/>
</dbReference>
<evidence type="ECO:0000259" key="2">
    <source>
        <dbReference type="Pfam" id="PF00248"/>
    </source>
</evidence>
<protein>
    <submittedName>
        <fullName evidence="3">Aldo/keto reductase</fullName>
    </submittedName>
</protein>
<dbReference type="InterPro" id="IPR050523">
    <property type="entry name" value="AKR_Detox_Biosynth"/>
</dbReference>
<dbReference type="CDD" id="cd19094">
    <property type="entry name" value="AKR_Tas-like"/>
    <property type="match status" value="1"/>
</dbReference>
<dbReference type="Pfam" id="PF00248">
    <property type="entry name" value="Aldo_ket_red"/>
    <property type="match status" value="1"/>
</dbReference>
<dbReference type="OrthoDB" id="9803483at2"/>
<gene>
    <name evidence="3" type="ORF">DLJ53_02695</name>
</gene>
<proteinExistence type="predicted"/>
<dbReference type="PANTHER" id="PTHR43364">
    <property type="entry name" value="NADH-SPECIFIC METHYLGLYOXAL REDUCTASE-RELATED"/>
    <property type="match status" value="1"/>
</dbReference>
<accession>A0A8B2NZX3</accession>
<dbReference type="GO" id="GO:0016491">
    <property type="term" value="F:oxidoreductase activity"/>
    <property type="evidence" value="ECO:0007669"/>
    <property type="project" value="UniProtKB-KW"/>
</dbReference>
<organism evidence="3 4">
    <name type="scientific">Acuticoccus sediminis</name>
    <dbReference type="NCBI Taxonomy" id="2184697"/>
    <lineage>
        <taxon>Bacteria</taxon>
        <taxon>Pseudomonadati</taxon>
        <taxon>Pseudomonadota</taxon>
        <taxon>Alphaproteobacteria</taxon>
        <taxon>Hyphomicrobiales</taxon>
        <taxon>Amorphaceae</taxon>
        <taxon>Acuticoccus</taxon>
    </lineage>
</organism>
<dbReference type="InterPro" id="IPR023210">
    <property type="entry name" value="NADP_OxRdtase_dom"/>
</dbReference>
<evidence type="ECO:0000313" key="4">
    <source>
        <dbReference type="Proteomes" id="UP000249590"/>
    </source>
</evidence>
<dbReference type="RefSeq" id="WP_111342124.1">
    <property type="nucleotide sequence ID" value="NZ_QHHQ01000001.1"/>
</dbReference>
<name>A0A8B2NZX3_9HYPH</name>
<sequence>MDYRKLGRTDLTVSVLSLGTMTFGRQNTPEEAFEIMDRSLDAGVNLFDNAEMYPIPPAEETRFRCEEIMGDWFAARPGARQKVLIATKVAGRSPMTWMRSDRHEPRLKAADINEAVDGSLKRLKTDYIDLYQVHWPDRVVPQFGSNPTVFNVPKKAEDETPIEETLDTLGKLVDAGKVRHIGVSNESTWGVMQYLRASETKGLPRIASIQNAYSLLNRTFEVNLAEACMREDIGLLCYSALAQGYLTGKYRNGALPEGARKTLFDRLQRYEGPGAEEVNDMYVAMAEEAGLDPAQMALAFAMSRPFMTSVIMGATRMSQLEAVLGSVEVNLPADLLEAIDTLHRSRGNVAP</sequence>
<dbReference type="PANTHER" id="PTHR43364:SF4">
    <property type="entry name" value="NAD(P)-LINKED OXIDOREDUCTASE SUPERFAMILY PROTEIN"/>
    <property type="match status" value="1"/>
</dbReference>
<dbReference type="EMBL" id="QHHQ01000001">
    <property type="protein sequence ID" value="RAI03436.1"/>
    <property type="molecule type" value="Genomic_DNA"/>
</dbReference>
<dbReference type="Proteomes" id="UP000249590">
    <property type="component" value="Unassembled WGS sequence"/>
</dbReference>
<evidence type="ECO:0000256" key="1">
    <source>
        <dbReference type="ARBA" id="ARBA00023002"/>
    </source>
</evidence>
<evidence type="ECO:0000313" key="3">
    <source>
        <dbReference type="EMBL" id="RAI03436.1"/>
    </source>
</evidence>
<dbReference type="InterPro" id="IPR036812">
    <property type="entry name" value="NAD(P)_OxRdtase_dom_sf"/>
</dbReference>
<dbReference type="AlphaFoldDB" id="A0A8B2NZX3"/>